<dbReference type="InParanoid" id="I3TG94"/>
<comment type="function">
    <text evidence="6 8">Binds and transfers iron-sulfur (Fe-S) clusters to target apoproteins. Can hydrolyze ATP.</text>
</comment>
<keyword evidence="1 8" id="KW-0479">Metal-binding</keyword>
<dbReference type="GeneID" id="13013684"/>
<dbReference type="Gene3D" id="3.40.50.300">
    <property type="entry name" value="P-loop containing nucleotide triphosphate hydrolases"/>
    <property type="match status" value="1"/>
</dbReference>
<keyword evidence="2 8" id="KW-0547">Nucleotide-binding</keyword>
<sequence length="275" mass="29653">MSGTRQIQPVFALLNKARDRVGKIKHKIMVLSGKGGVGKSFISSMLALALAEKGYKVSILDADIHGSSIPTILGLHGMRHFADEEGILPVEGPLGVQVVAINLMLDSPDAPVVWRGPLKSRAITELLAKVKWPEGDFLVIDLPPGTGDEAITVVQTIRDLSGAVIVTAPNMLSELIVSKAINFVVKNNVKLLGIVENMSYFKCPGSDVEYNLLGRSTGEELAKKYQTKLLARIPLDPLIGRALEEGVPYLLAYPEGEAAKAIRSLAEEILRIVQS</sequence>
<dbReference type="GO" id="GO:0016226">
    <property type="term" value="P:iron-sulfur cluster assembly"/>
    <property type="evidence" value="ECO:0007669"/>
    <property type="project" value="InterPro"/>
</dbReference>
<keyword evidence="10" id="KW-1185">Reference proteome</keyword>
<comment type="similarity">
    <text evidence="8">Belongs to the Mrp/NBP35 ATP-binding proteins family.</text>
</comment>
<protein>
    <recommendedName>
        <fullName evidence="7 8">Iron-sulfur cluster carrier protein</fullName>
    </recommendedName>
</protein>
<dbReference type="STRING" id="1184251.TCELL_1360"/>
<dbReference type="Pfam" id="PF10609">
    <property type="entry name" value="ParA"/>
    <property type="match status" value="1"/>
</dbReference>
<dbReference type="EMBL" id="CP003531">
    <property type="protein sequence ID" value="AFK51782.1"/>
    <property type="molecule type" value="Genomic_DNA"/>
</dbReference>
<gene>
    <name evidence="9" type="ordered locus">TCELL_1360</name>
</gene>
<dbReference type="OrthoDB" id="8297at2157"/>
<accession>I3TG94</accession>
<dbReference type="SUPFAM" id="SSF52540">
    <property type="entry name" value="P-loop containing nucleoside triphosphate hydrolases"/>
    <property type="match status" value="1"/>
</dbReference>
<keyword evidence="3 8" id="KW-0067">ATP-binding</keyword>
<dbReference type="AlphaFoldDB" id="I3TG94"/>
<evidence type="ECO:0000256" key="7">
    <source>
        <dbReference type="ARBA" id="ARBA00074706"/>
    </source>
</evidence>
<dbReference type="GO" id="GO:0016887">
    <property type="term" value="F:ATP hydrolysis activity"/>
    <property type="evidence" value="ECO:0007669"/>
    <property type="project" value="UniProtKB-UniRule"/>
</dbReference>
<keyword evidence="5 8" id="KW-0411">Iron-sulfur</keyword>
<keyword evidence="8" id="KW-0378">Hydrolase</keyword>
<dbReference type="RefSeq" id="WP_014738032.1">
    <property type="nucleotide sequence ID" value="NC_017954.1"/>
</dbReference>
<dbReference type="CDD" id="cd02037">
    <property type="entry name" value="Mrp_NBP35"/>
    <property type="match status" value="1"/>
</dbReference>
<dbReference type="PANTHER" id="PTHR23264">
    <property type="entry name" value="NUCLEOTIDE-BINDING PROTEIN NBP35 YEAST -RELATED"/>
    <property type="match status" value="1"/>
</dbReference>
<keyword evidence="4 8" id="KW-0408">Iron</keyword>
<dbReference type="HAMAP" id="MF_02040">
    <property type="entry name" value="Mrp_NBP35"/>
    <property type="match status" value="1"/>
</dbReference>
<dbReference type="Proteomes" id="UP000005270">
    <property type="component" value="Chromosome"/>
</dbReference>
<comment type="subunit">
    <text evidence="8">Homodimer.</text>
</comment>
<reference evidence="9 10" key="1">
    <citation type="journal article" date="2012" name="J. Bacteriol.">
        <title>Complete genome sequence of the hyperthermophilic cellulolytic Crenarchaeon 'Thermogladius cellulolyticus' 1633.</title>
        <authorList>
            <person name="Mardanov A.V."/>
            <person name="Kochetkova T.V."/>
            <person name="Beletsky A.V."/>
            <person name="Bonch-Osmolovskaya E.A."/>
            <person name="Ravin N.V."/>
            <person name="Skryabin K.G."/>
        </authorList>
    </citation>
    <scope>NUCLEOTIDE SEQUENCE [LARGE SCALE GENOMIC DNA]</scope>
    <source>
        <strain evidence="10">DSM 22663 / VKM B-2946 / 1633</strain>
    </source>
</reference>
<dbReference type="KEGG" id="thg:TCELL_1360"/>
<dbReference type="FunCoup" id="I3TG94">
    <property type="interactions" value="92"/>
</dbReference>
<dbReference type="GO" id="GO:0005829">
    <property type="term" value="C:cytosol"/>
    <property type="evidence" value="ECO:0007669"/>
    <property type="project" value="TreeGrafter"/>
</dbReference>
<evidence type="ECO:0000256" key="5">
    <source>
        <dbReference type="ARBA" id="ARBA00023014"/>
    </source>
</evidence>
<evidence type="ECO:0000256" key="6">
    <source>
        <dbReference type="ARBA" id="ARBA00058094"/>
    </source>
</evidence>
<dbReference type="GO" id="GO:0046872">
    <property type="term" value="F:metal ion binding"/>
    <property type="evidence" value="ECO:0007669"/>
    <property type="project" value="UniProtKB-KW"/>
</dbReference>
<feature type="binding site" evidence="8">
    <location>
        <begin position="33"/>
        <end position="40"/>
    </location>
    <ligand>
        <name>ATP</name>
        <dbReference type="ChEBI" id="CHEBI:30616"/>
    </ligand>
</feature>
<evidence type="ECO:0000256" key="1">
    <source>
        <dbReference type="ARBA" id="ARBA00022723"/>
    </source>
</evidence>
<evidence type="ECO:0000256" key="3">
    <source>
        <dbReference type="ARBA" id="ARBA00022840"/>
    </source>
</evidence>
<dbReference type="GO" id="GO:0140663">
    <property type="term" value="F:ATP-dependent FeS chaperone activity"/>
    <property type="evidence" value="ECO:0007669"/>
    <property type="project" value="InterPro"/>
</dbReference>
<dbReference type="eggNOG" id="arCOG00585">
    <property type="taxonomic scope" value="Archaea"/>
</dbReference>
<dbReference type="FunFam" id="3.40.50.300:FF:001119">
    <property type="entry name" value="Iron-sulfur cluster carrier protein"/>
    <property type="match status" value="1"/>
</dbReference>
<evidence type="ECO:0000256" key="2">
    <source>
        <dbReference type="ARBA" id="ARBA00022741"/>
    </source>
</evidence>
<dbReference type="HOGENOM" id="CLU_024839_0_1_2"/>
<dbReference type="InterPro" id="IPR027417">
    <property type="entry name" value="P-loop_NTPase"/>
</dbReference>
<dbReference type="PANTHER" id="PTHR23264:SF19">
    <property type="entry name" value="CYTOSOLIC FE-S CLUSTER ASSEMBLY FACTOR NUBP2"/>
    <property type="match status" value="1"/>
</dbReference>
<dbReference type="GO" id="GO:0051536">
    <property type="term" value="F:iron-sulfur cluster binding"/>
    <property type="evidence" value="ECO:0007669"/>
    <property type="project" value="UniProtKB-UniRule"/>
</dbReference>
<organism evidence="9 10">
    <name type="scientific">Thermogladius calderae (strain DSM 22663 / VKM B-2946 / 1633)</name>
    <dbReference type="NCBI Taxonomy" id="1184251"/>
    <lineage>
        <taxon>Archaea</taxon>
        <taxon>Thermoproteota</taxon>
        <taxon>Thermoprotei</taxon>
        <taxon>Desulfurococcales</taxon>
        <taxon>Desulfurococcaceae</taxon>
        <taxon>Thermogladius</taxon>
    </lineage>
</organism>
<dbReference type="InterPro" id="IPR033756">
    <property type="entry name" value="YlxH/NBP35"/>
</dbReference>
<name>I3TG94_THEC1</name>
<dbReference type="GO" id="GO:0005524">
    <property type="term" value="F:ATP binding"/>
    <property type="evidence" value="ECO:0007669"/>
    <property type="project" value="UniProtKB-UniRule"/>
</dbReference>
<proteinExistence type="inferred from homology"/>
<evidence type="ECO:0000256" key="4">
    <source>
        <dbReference type="ARBA" id="ARBA00023004"/>
    </source>
</evidence>
<evidence type="ECO:0000313" key="10">
    <source>
        <dbReference type="Proteomes" id="UP000005270"/>
    </source>
</evidence>
<dbReference type="InterPro" id="IPR019591">
    <property type="entry name" value="Mrp/NBP35_ATP-bd"/>
</dbReference>
<evidence type="ECO:0000313" key="9">
    <source>
        <dbReference type="EMBL" id="AFK51782.1"/>
    </source>
</evidence>
<evidence type="ECO:0000256" key="8">
    <source>
        <dbReference type="HAMAP-Rule" id="MF_02040"/>
    </source>
</evidence>